<evidence type="ECO:0000256" key="10">
    <source>
        <dbReference type="ARBA" id="ARBA00023319"/>
    </source>
</evidence>
<dbReference type="Ensembl" id="ENSSGRT00000100688.1">
    <property type="protein sequence ID" value="ENSSGRP00000094620.1"/>
    <property type="gene ID" value="ENSSGRG00000047327.1"/>
</dbReference>
<sequence length="709" mass="78087">RLGLELIFVSLSLCLSVFSGPRFSQEPADQSVVVGERVVLSCVVFNYTGIVQWTKDGLALGIGEDLRAWPRYRVLRILDVGQYNLEITSADLTDDSLYECQATEAALRSRRAKLTVLIPPEGPVIEGSPEILLTAGTSYNLTCVSRGAKPLSTIEWYKDGIIVEGPHTSTEVLADRKRVTTKSFLEIQPVDTDTGRNFTCVASNLAAPLGKRATITLNIHHPPTVILSIEPRSVLEGERVQFTCQATANPPIMGYRLVCSVGVYADRSDFSGDPASGHRHRTKFHLFGPILVVEPRPVTVDVDSDVTLNCKWSGNPPLTLTWTKKGSSMVTIGVIFKHVIKGNKNEIKIRFVWAWKENVWEKESGTLLERYTVEQSRPASQGGAVLSTLTINNVMESDFQSTYNCTAWNAFGPGTMIITLEETDIVPVGVIAGGSVGSSILLLLLLFALIFYLYRQRKGSRRGVTLKPDIKVETVNKETHSLEEEAAGASTATRMVKAMYSPFKDDMDLKQDLQSDTVEPKVEEYEPKDPTNGYYNVRATTHDEVRTSTRSLLYQEFRPPNPASVLATAGGPVANIHPAPTGRYEPRPASRMAHNTYAHFNTIARASQIQAPPKPVSKPTDYSGERGLLESTNPLAFDSYAYSTTPQYRLGFAPPLEAGPAYEMYPTGQGVGTSQDANAGKYPSSPQFPYSTPPTEYSQRHTQRMQTHV</sequence>
<evidence type="ECO:0000259" key="14">
    <source>
        <dbReference type="PROSITE" id="PS50835"/>
    </source>
</evidence>
<name>A0A672S044_SINGR</name>
<evidence type="ECO:0000256" key="11">
    <source>
        <dbReference type="SAM" id="MobiDB-lite"/>
    </source>
</evidence>
<feature type="region of interest" description="Disordered" evidence="11">
    <location>
        <begin position="667"/>
        <end position="709"/>
    </location>
</feature>
<keyword evidence="3 12" id="KW-0812">Transmembrane</keyword>
<dbReference type="SUPFAM" id="SSF48726">
    <property type="entry name" value="Immunoglobulin"/>
    <property type="match status" value="4"/>
</dbReference>
<keyword evidence="8" id="KW-1015">Disulfide bond</keyword>
<keyword evidence="9" id="KW-0325">Glycoprotein</keyword>
<keyword evidence="5" id="KW-0677">Repeat</keyword>
<dbReference type="InterPro" id="IPR051275">
    <property type="entry name" value="Cell_adhesion_signaling"/>
</dbReference>
<dbReference type="AlphaFoldDB" id="A0A672S044"/>
<feature type="domain" description="Ig-like" evidence="14">
    <location>
        <begin position="21"/>
        <end position="115"/>
    </location>
</feature>
<dbReference type="FunFam" id="2.60.40.10:FF:000077">
    <property type="entry name" value="Kirre like nephrin family adhesion molecule 3"/>
    <property type="match status" value="1"/>
</dbReference>
<dbReference type="GO" id="GO:0050839">
    <property type="term" value="F:cell adhesion molecule binding"/>
    <property type="evidence" value="ECO:0007669"/>
    <property type="project" value="TreeGrafter"/>
</dbReference>
<proteinExistence type="inferred from homology"/>
<feature type="chain" id="PRO_5025635027" evidence="13">
    <location>
        <begin position="20"/>
        <end position="709"/>
    </location>
</feature>
<comment type="similarity">
    <text evidence="2">Belongs to the immunoglobulin superfamily.</text>
</comment>
<dbReference type="SMART" id="SM00408">
    <property type="entry name" value="IGc2"/>
    <property type="match status" value="3"/>
</dbReference>
<evidence type="ECO:0000256" key="7">
    <source>
        <dbReference type="ARBA" id="ARBA00023136"/>
    </source>
</evidence>
<dbReference type="GO" id="GO:0005886">
    <property type="term" value="C:plasma membrane"/>
    <property type="evidence" value="ECO:0007669"/>
    <property type="project" value="TreeGrafter"/>
</dbReference>
<keyword evidence="6 12" id="KW-1133">Transmembrane helix</keyword>
<dbReference type="Proteomes" id="UP000472262">
    <property type="component" value="Unassembled WGS sequence"/>
</dbReference>
<dbReference type="InterPro" id="IPR003598">
    <property type="entry name" value="Ig_sub2"/>
</dbReference>
<evidence type="ECO:0000256" key="8">
    <source>
        <dbReference type="ARBA" id="ARBA00023157"/>
    </source>
</evidence>
<comment type="subcellular location">
    <subcellularLocation>
        <location evidence="1">Membrane</location>
        <topology evidence="1">Single-pass type I membrane protein</topology>
    </subcellularLocation>
</comment>
<feature type="transmembrane region" description="Helical" evidence="12">
    <location>
        <begin position="425"/>
        <end position="454"/>
    </location>
</feature>
<dbReference type="Gene3D" id="2.60.40.10">
    <property type="entry name" value="Immunoglobulins"/>
    <property type="match status" value="3"/>
</dbReference>
<evidence type="ECO:0000256" key="4">
    <source>
        <dbReference type="ARBA" id="ARBA00022729"/>
    </source>
</evidence>
<dbReference type="PROSITE" id="PS50835">
    <property type="entry name" value="IG_LIKE"/>
    <property type="match status" value="3"/>
</dbReference>
<reference evidence="15" key="2">
    <citation type="submission" date="2025-09" db="UniProtKB">
        <authorList>
            <consortium name="Ensembl"/>
        </authorList>
    </citation>
    <scope>IDENTIFICATION</scope>
</reference>
<keyword evidence="7 12" id="KW-0472">Membrane</keyword>
<evidence type="ECO:0000256" key="2">
    <source>
        <dbReference type="ARBA" id="ARBA00008637"/>
    </source>
</evidence>
<dbReference type="GO" id="GO:0005911">
    <property type="term" value="C:cell-cell junction"/>
    <property type="evidence" value="ECO:0007669"/>
    <property type="project" value="TreeGrafter"/>
</dbReference>
<dbReference type="InterPro" id="IPR036179">
    <property type="entry name" value="Ig-like_dom_sf"/>
</dbReference>
<dbReference type="Pfam" id="PF08205">
    <property type="entry name" value="C2-set_2"/>
    <property type="match status" value="1"/>
</dbReference>
<evidence type="ECO:0000256" key="12">
    <source>
        <dbReference type="SAM" id="Phobius"/>
    </source>
</evidence>
<dbReference type="OMA" id="WVKDSAT"/>
<feature type="domain" description="Ig-like" evidence="14">
    <location>
        <begin position="289"/>
        <end position="421"/>
    </location>
</feature>
<evidence type="ECO:0000256" key="1">
    <source>
        <dbReference type="ARBA" id="ARBA00004479"/>
    </source>
</evidence>
<keyword evidence="4 13" id="KW-0732">Signal</keyword>
<dbReference type="InterPro" id="IPR013783">
    <property type="entry name" value="Ig-like_fold"/>
</dbReference>
<evidence type="ECO:0000313" key="16">
    <source>
        <dbReference type="Proteomes" id="UP000472262"/>
    </source>
</evidence>
<dbReference type="GO" id="GO:0098609">
    <property type="term" value="P:cell-cell adhesion"/>
    <property type="evidence" value="ECO:0007669"/>
    <property type="project" value="TreeGrafter"/>
</dbReference>
<keyword evidence="10" id="KW-0393">Immunoglobulin domain</keyword>
<accession>A0A672S044</accession>
<feature type="signal peptide" evidence="13">
    <location>
        <begin position="1"/>
        <end position="19"/>
    </location>
</feature>
<protein>
    <submittedName>
        <fullName evidence="15">Kirre like nephrin family adhesion molecule 1b</fullName>
    </submittedName>
</protein>
<keyword evidence="16" id="KW-1185">Reference proteome</keyword>
<dbReference type="SMART" id="SM00409">
    <property type="entry name" value="IG"/>
    <property type="match status" value="3"/>
</dbReference>
<feature type="domain" description="Ig-like" evidence="14">
    <location>
        <begin position="120"/>
        <end position="216"/>
    </location>
</feature>
<dbReference type="InterPro" id="IPR007110">
    <property type="entry name" value="Ig-like_dom"/>
</dbReference>
<evidence type="ECO:0000256" key="6">
    <source>
        <dbReference type="ARBA" id="ARBA00022989"/>
    </source>
</evidence>
<evidence type="ECO:0000313" key="15">
    <source>
        <dbReference type="Ensembl" id="ENSSGRP00000094620.1"/>
    </source>
</evidence>
<feature type="compositionally biased region" description="Polar residues" evidence="11">
    <location>
        <begin position="684"/>
        <end position="697"/>
    </location>
</feature>
<dbReference type="Pfam" id="PF13927">
    <property type="entry name" value="Ig_3"/>
    <property type="match status" value="2"/>
</dbReference>
<evidence type="ECO:0000256" key="9">
    <source>
        <dbReference type="ARBA" id="ARBA00023180"/>
    </source>
</evidence>
<evidence type="ECO:0000256" key="5">
    <source>
        <dbReference type="ARBA" id="ARBA00022737"/>
    </source>
</evidence>
<reference evidence="15" key="1">
    <citation type="submission" date="2025-08" db="UniProtKB">
        <authorList>
            <consortium name="Ensembl"/>
        </authorList>
    </citation>
    <scope>IDENTIFICATION</scope>
</reference>
<dbReference type="PANTHER" id="PTHR11640">
    <property type="entry name" value="NEPHRIN"/>
    <property type="match status" value="1"/>
</dbReference>
<organism evidence="15 16">
    <name type="scientific">Sinocyclocheilus grahami</name>
    <name type="common">Dianchi golden-line fish</name>
    <name type="synonym">Barbus grahami</name>
    <dbReference type="NCBI Taxonomy" id="75366"/>
    <lineage>
        <taxon>Eukaryota</taxon>
        <taxon>Metazoa</taxon>
        <taxon>Chordata</taxon>
        <taxon>Craniata</taxon>
        <taxon>Vertebrata</taxon>
        <taxon>Euteleostomi</taxon>
        <taxon>Actinopterygii</taxon>
        <taxon>Neopterygii</taxon>
        <taxon>Teleostei</taxon>
        <taxon>Ostariophysi</taxon>
        <taxon>Cypriniformes</taxon>
        <taxon>Cyprinidae</taxon>
        <taxon>Cyprininae</taxon>
        <taxon>Sinocyclocheilus</taxon>
    </lineage>
</organism>
<evidence type="ECO:0000256" key="13">
    <source>
        <dbReference type="SAM" id="SignalP"/>
    </source>
</evidence>
<evidence type="ECO:0000256" key="3">
    <source>
        <dbReference type="ARBA" id="ARBA00022692"/>
    </source>
</evidence>
<dbReference type="PANTHER" id="PTHR11640:SF14">
    <property type="entry name" value="KIN OF IRRE-LIKE PROTEIN 1"/>
    <property type="match status" value="1"/>
</dbReference>
<dbReference type="InterPro" id="IPR013162">
    <property type="entry name" value="CD80_C2-set"/>
</dbReference>
<dbReference type="InterPro" id="IPR003599">
    <property type="entry name" value="Ig_sub"/>
</dbReference>